<dbReference type="GO" id="GO:0005634">
    <property type="term" value="C:nucleus"/>
    <property type="evidence" value="ECO:0000318"/>
    <property type="project" value="GO_Central"/>
</dbReference>
<dbReference type="OMA" id="QEANECC"/>
<keyword evidence="4" id="KW-1185">Reference proteome</keyword>
<feature type="compositionally biased region" description="Acidic residues" evidence="2">
    <location>
        <begin position="247"/>
        <end position="263"/>
    </location>
</feature>
<evidence type="ECO:0000313" key="3">
    <source>
        <dbReference type="EMBL" id="EYU45211.1"/>
    </source>
</evidence>
<dbReference type="STRING" id="4155.A0A022RYY2"/>
<evidence type="ECO:0000256" key="1">
    <source>
        <dbReference type="ARBA" id="ARBA00025758"/>
    </source>
</evidence>
<dbReference type="PANTHER" id="PTHR12794:SF0">
    <property type="entry name" value="GEM-ASSOCIATED PROTEIN 2"/>
    <property type="match status" value="1"/>
</dbReference>
<dbReference type="GO" id="GO:0000387">
    <property type="term" value="P:spliceosomal snRNP assembly"/>
    <property type="evidence" value="ECO:0000318"/>
    <property type="project" value="GO_Central"/>
</dbReference>
<dbReference type="InterPro" id="IPR035426">
    <property type="entry name" value="Gemin2/Brr1"/>
</dbReference>
<dbReference type="GO" id="GO:0032797">
    <property type="term" value="C:SMN complex"/>
    <property type="evidence" value="ECO:0000318"/>
    <property type="project" value="GO_Central"/>
</dbReference>
<feature type="compositionally biased region" description="Basic residues" evidence="2">
    <location>
        <begin position="128"/>
        <end position="139"/>
    </location>
</feature>
<name>A0A022RYY2_ERYGU</name>
<dbReference type="KEGG" id="egt:105964856"/>
<feature type="region of interest" description="Disordered" evidence="2">
    <location>
        <begin position="110"/>
        <end position="149"/>
    </location>
</feature>
<evidence type="ECO:0000313" key="4">
    <source>
        <dbReference type="Proteomes" id="UP000030748"/>
    </source>
</evidence>
<accession>A0A022RYY2</accession>
<dbReference type="PANTHER" id="PTHR12794">
    <property type="entry name" value="GEMIN2"/>
    <property type="match status" value="1"/>
</dbReference>
<dbReference type="Proteomes" id="UP000030748">
    <property type="component" value="Unassembled WGS sequence"/>
</dbReference>
<dbReference type="PhylomeDB" id="A0A022RYY2"/>
<organism evidence="3 4">
    <name type="scientific">Erythranthe guttata</name>
    <name type="common">Yellow monkey flower</name>
    <name type="synonym">Mimulus guttatus</name>
    <dbReference type="NCBI Taxonomy" id="4155"/>
    <lineage>
        <taxon>Eukaryota</taxon>
        <taxon>Viridiplantae</taxon>
        <taxon>Streptophyta</taxon>
        <taxon>Embryophyta</taxon>
        <taxon>Tracheophyta</taxon>
        <taxon>Spermatophyta</taxon>
        <taxon>Magnoliopsida</taxon>
        <taxon>eudicotyledons</taxon>
        <taxon>Gunneridae</taxon>
        <taxon>Pentapetalae</taxon>
        <taxon>asterids</taxon>
        <taxon>lamiids</taxon>
        <taxon>Lamiales</taxon>
        <taxon>Phrymaceae</taxon>
        <taxon>Erythranthe</taxon>
    </lineage>
</organism>
<proteinExistence type="inferred from homology"/>
<protein>
    <recommendedName>
        <fullName evidence="5">Gem-associated protein 2</fullName>
    </recommendedName>
</protein>
<dbReference type="OrthoDB" id="428895at2759"/>
<comment type="similarity">
    <text evidence="1">Belongs to the gemin-2 family.</text>
</comment>
<dbReference type="EMBL" id="KI630195">
    <property type="protein sequence ID" value="EYU45211.1"/>
    <property type="molecule type" value="Genomic_DNA"/>
</dbReference>
<dbReference type="eggNOG" id="ENOG502QPK4">
    <property type="taxonomic scope" value="Eukaryota"/>
</dbReference>
<sequence length="519" mass="58588">MANSLESSDGGAAELQRSLVETTVEPPFDGKPQSENNGNLRAFAPGQEHTYQESDSYDAVSEMIVIPQIQEQTSTEKQEQLQLQIEEQISTAKQEQVQVKFSEKCPTEKIVAEPSPLVNRKLQETKEKKPRRRGGRGRRNNNEILNSYSTIEKKEKKGYQYSREMMESLRFEEIDEQKKRWVEVYCGLGPLVAKEYDELVDFNKSVPDVDFDPRLKFRKSAKHVEDFPQVVEDHFKNLDASDSSSIVEEEECSQEDDDSDDDYGSIQRPVFMVTGEPDFDSGPPQDGLEYLRRVRWETARIPKVTVAKINKRKEQSTYMPQIPGIMQCPQSLLPLKEWEDCFLADFSELRLDFARLDLEGSGGTSSIKPESIEGGDILNQMIESNNSFEKIVSLASSETSDAKVTQHSPENSSLTNDLPTLSTILKMESAARTSMLKRRIRAIENVSTLSHDDGLWLFALCVAVDCPLDADTSAALRSLLRKCASLRAGKTHVDDEVVALNILMTISGRYFGQLECVEK</sequence>
<dbReference type="Pfam" id="PF04938">
    <property type="entry name" value="SIP1"/>
    <property type="match status" value="1"/>
</dbReference>
<evidence type="ECO:0000256" key="2">
    <source>
        <dbReference type="SAM" id="MobiDB-lite"/>
    </source>
</evidence>
<evidence type="ECO:0008006" key="5">
    <source>
        <dbReference type="Google" id="ProtNLM"/>
    </source>
</evidence>
<feature type="region of interest" description="Disordered" evidence="2">
    <location>
        <begin position="242"/>
        <end position="265"/>
    </location>
</feature>
<dbReference type="Gene3D" id="1.20.58.1070">
    <property type="match status" value="1"/>
</dbReference>
<reference evidence="3" key="1">
    <citation type="journal article" date="2013" name="Proc. Natl. Acad. Sci. U.S.A.">
        <title>Fine-scale variation in meiotic recombination in Mimulus inferred from population shotgun sequencing.</title>
        <authorList>
            <person name="Hellsten U."/>
            <person name="Wright K.M."/>
            <person name="Jenkins J."/>
            <person name="Shu S."/>
            <person name="Yuan Y."/>
            <person name="Wessler S.R."/>
            <person name="Schmutz J."/>
            <person name="Willis J.H."/>
            <person name="Rokhsar D.S."/>
        </authorList>
    </citation>
    <scope>NUCLEOTIDE SEQUENCE [LARGE SCALE GENOMIC DNA]</scope>
</reference>
<feature type="region of interest" description="Disordered" evidence="2">
    <location>
        <begin position="1"/>
        <end position="56"/>
    </location>
</feature>
<gene>
    <name evidence="3" type="ORF">MIMGU_mgv1a004591mg</name>
</gene>
<dbReference type="AlphaFoldDB" id="A0A022RYY2"/>